<dbReference type="PANTHER" id="PTHR30537">
    <property type="entry name" value="HTH-TYPE TRANSCRIPTIONAL REGULATOR"/>
    <property type="match status" value="1"/>
</dbReference>
<evidence type="ECO:0000256" key="3">
    <source>
        <dbReference type="ARBA" id="ARBA00023125"/>
    </source>
</evidence>
<dbReference type="Gene3D" id="3.40.190.10">
    <property type="entry name" value="Periplasmic binding protein-like II"/>
    <property type="match status" value="2"/>
</dbReference>
<dbReference type="SUPFAM" id="SSF53850">
    <property type="entry name" value="Periplasmic binding protein-like II"/>
    <property type="match status" value="1"/>
</dbReference>
<dbReference type="Pfam" id="PF00126">
    <property type="entry name" value="HTH_1"/>
    <property type="match status" value="1"/>
</dbReference>
<evidence type="ECO:0000256" key="4">
    <source>
        <dbReference type="ARBA" id="ARBA00023163"/>
    </source>
</evidence>
<accession>A0A7H9BPB3</accession>
<keyword evidence="3" id="KW-0238">DNA-binding</keyword>
<dbReference type="PANTHER" id="PTHR30537:SF79">
    <property type="entry name" value="TRANSCRIPTIONAL REGULATOR-RELATED"/>
    <property type="match status" value="1"/>
</dbReference>
<dbReference type="KEGG" id="chiz:HQ393_13490"/>
<dbReference type="GO" id="GO:0006351">
    <property type="term" value="P:DNA-templated transcription"/>
    <property type="evidence" value="ECO:0007669"/>
    <property type="project" value="TreeGrafter"/>
</dbReference>
<evidence type="ECO:0000256" key="2">
    <source>
        <dbReference type="ARBA" id="ARBA00023015"/>
    </source>
</evidence>
<name>A0A7H9BPB3_9NEIS</name>
<dbReference type="Gene3D" id="1.10.10.10">
    <property type="entry name" value="Winged helix-like DNA-binding domain superfamily/Winged helix DNA-binding domain"/>
    <property type="match status" value="1"/>
</dbReference>
<gene>
    <name evidence="6" type="ORF">HQ393_13490</name>
</gene>
<dbReference type="PRINTS" id="PR00039">
    <property type="entry name" value="HTHLYSR"/>
</dbReference>
<dbReference type="Proteomes" id="UP000509597">
    <property type="component" value="Chromosome"/>
</dbReference>
<keyword evidence="2" id="KW-0805">Transcription regulation</keyword>
<organism evidence="6 7">
    <name type="scientific">Chitinibacter bivalviorum</name>
    <dbReference type="NCBI Taxonomy" id="2739434"/>
    <lineage>
        <taxon>Bacteria</taxon>
        <taxon>Pseudomonadati</taxon>
        <taxon>Pseudomonadota</taxon>
        <taxon>Betaproteobacteria</taxon>
        <taxon>Neisseriales</taxon>
        <taxon>Chitinibacteraceae</taxon>
        <taxon>Chitinibacter</taxon>
    </lineage>
</organism>
<sequence>MNPLPPLPALRAFEAVSRLGSVVKAADALSVTHSAISHQLRILEEYLGLPLFERRGRKLILTEDGRHYALQVRIALNDVAEATRSVRARPKPNELTIATLPSFGMAWLLPRLPKFQALYPQYRVILRASLNFEDLQAGQIDLALRMGSGEWDGLKTRELMGDYLVVVAASADHTAPQTVAEVPKARIVGSMEKWSSWTLAAGLGEWTPTFPLFCNDNNLCLQAIRQQQGIGLMRLTMVQEELQAGSLRMIGNVLAPHPSKYWLAWTARMEGSSKVLHFADWIAAEAQLYQLQVDDYLKSIQLTSQR</sequence>
<feature type="domain" description="HTH lysR-type" evidence="5">
    <location>
        <begin position="5"/>
        <end position="62"/>
    </location>
</feature>
<dbReference type="GO" id="GO:0043565">
    <property type="term" value="F:sequence-specific DNA binding"/>
    <property type="evidence" value="ECO:0007669"/>
    <property type="project" value="TreeGrafter"/>
</dbReference>
<protein>
    <submittedName>
        <fullName evidence="6">LysR family transcriptional regulator</fullName>
    </submittedName>
</protein>
<dbReference type="InterPro" id="IPR036388">
    <property type="entry name" value="WH-like_DNA-bd_sf"/>
</dbReference>
<dbReference type="InterPro" id="IPR058163">
    <property type="entry name" value="LysR-type_TF_proteobact-type"/>
</dbReference>
<evidence type="ECO:0000256" key="1">
    <source>
        <dbReference type="ARBA" id="ARBA00009437"/>
    </source>
</evidence>
<keyword evidence="7" id="KW-1185">Reference proteome</keyword>
<dbReference type="InterPro" id="IPR036390">
    <property type="entry name" value="WH_DNA-bd_sf"/>
</dbReference>
<comment type="similarity">
    <text evidence="1">Belongs to the LysR transcriptional regulatory family.</text>
</comment>
<dbReference type="GO" id="GO:0003700">
    <property type="term" value="F:DNA-binding transcription factor activity"/>
    <property type="evidence" value="ECO:0007669"/>
    <property type="project" value="InterPro"/>
</dbReference>
<evidence type="ECO:0000313" key="7">
    <source>
        <dbReference type="Proteomes" id="UP000509597"/>
    </source>
</evidence>
<proteinExistence type="inferred from homology"/>
<dbReference type="SUPFAM" id="SSF46785">
    <property type="entry name" value="Winged helix' DNA-binding domain"/>
    <property type="match status" value="1"/>
</dbReference>
<dbReference type="RefSeq" id="WP_179355670.1">
    <property type="nucleotide sequence ID" value="NZ_CP058627.1"/>
</dbReference>
<evidence type="ECO:0000313" key="6">
    <source>
        <dbReference type="EMBL" id="QLG89174.1"/>
    </source>
</evidence>
<dbReference type="PROSITE" id="PS50931">
    <property type="entry name" value="HTH_LYSR"/>
    <property type="match status" value="1"/>
</dbReference>
<dbReference type="Pfam" id="PF03466">
    <property type="entry name" value="LysR_substrate"/>
    <property type="match status" value="1"/>
</dbReference>
<dbReference type="AlphaFoldDB" id="A0A7H9BPB3"/>
<dbReference type="InterPro" id="IPR000847">
    <property type="entry name" value="LysR_HTH_N"/>
</dbReference>
<dbReference type="CDD" id="cd08432">
    <property type="entry name" value="PBP2_GcdR_TrpI_HvrB_AmpR_like"/>
    <property type="match status" value="1"/>
</dbReference>
<reference evidence="6 7" key="1">
    <citation type="submission" date="2020-07" db="EMBL/GenBank/DDBJ databases">
        <title>Complete genome sequence of Chitinibacter sp. 2T18.</title>
        <authorList>
            <person name="Bae J.-W."/>
            <person name="Choi J.-W."/>
        </authorList>
    </citation>
    <scope>NUCLEOTIDE SEQUENCE [LARGE SCALE GENOMIC DNA]</scope>
    <source>
        <strain evidence="6 7">2T18</strain>
    </source>
</reference>
<evidence type="ECO:0000259" key="5">
    <source>
        <dbReference type="PROSITE" id="PS50931"/>
    </source>
</evidence>
<dbReference type="EMBL" id="CP058627">
    <property type="protein sequence ID" value="QLG89174.1"/>
    <property type="molecule type" value="Genomic_DNA"/>
</dbReference>
<keyword evidence="4" id="KW-0804">Transcription</keyword>
<dbReference type="InterPro" id="IPR005119">
    <property type="entry name" value="LysR_subst-bd"/>
</dbReference>